<dbReference type="GO" id="GO:0005525">
    <property type="term" value="F:GTP binding"/>
    <property type="evidence" value="ECO:0007669"/>
    <property type="project" value="UniProtKB-KW"/>
</dbReference>
<accession>M1PQA8</accession>
<dbReference type="SUPFAM" id="SSF52540">
    <property type="entry name" value="P-loop containing nucleoside triphosphate hydrolases"/>
    <property type="match status" value="1"/>
</dbReference>
<dbReference type="InterPro" id="IPR027417">
    <property type="entry name" value="P-loop_NTPase"/>
</dbReference>
<dbReference type="InterPro" id="IPR004130">
    <property type="entry name" value="Gpn"/>
</dbReference>
<sequence>MSVNLYFVGTAGSGKTTLTSEFKGWMDSQGYQGVTVNLDPGAEDLPYNVDIDIRDWVSLREVMREHDLGTNGAQIVCADMIAMNADEVREVMDTFECHYYLIDTPGQMELFTFRQASRELVRTLGDKSIINFLFDPVLAKQPSGFVSLLTLAATTQFRFNVPYFPILSKADMITEEEIKNIQEWSTDYWKLDMALRENARTETQASVELIKSLQNMSLQQGITPVSAMDRTGIEDIYTVVQEAFFGGEDLQID</sequence>
<keyword evidence="3" id="KW-0378">Hydrolase</keyword>
<keyword evidence="2" id="KW-0547">Nucleotide-binding</keyword>
<reference evidence="5" key="1">
    <citation type="journal article" date="2013" name="Syst. Appl. Microbiol.">
        <title>New insights into the archaeal diversity of a hypersaline microbial mat obtained by a metagenomic approach.</title>
        <authorList>
            <person name="Lopez-Lopez A."/>
            <person name="Richter M."/>
            <person name="Pena A."/>
            <person name="Tamames J."/>
            <person name="Rossello-Mora R."/>
        </authorList>
    </citation>
    <scope>NUCLEOTIDE SEQUENCE</scope>
</reference>
<evidence type="ECO:0000256" key="2">
    <source>
        <dbReference type="ARBA" id="ARBA00022741"/>
    </source>
</evidence>
<dbReference type="PANTHER" id="PTHR21231:SF8">
    <property type="entry name" value="GPN-LOOP GTPASE 1"/>
    <property type="match status" value="1"/>
</dbReference>
<dbReference type="GO" id="GO:0003924">
    <property type="term" value="F:GTPase activity"/>
    <property type="evidence" value="ECO:0007669"/>
    <property type="project" value="TreeGrafter"/>
</dbReference>
<protein>
    <recommendedName>
        <fullName evidence="6">GTPase</fullName>
    </recommendedName>
</protein>
<evidence type="ECO:0000256" key="3">
    <source>
        <dbReference type="ARBA" id="ARBA00022801"/>
    </source>
</evidence>
<dbReference type="EMBL" id="JX684089">
    <property type="protein sequence ID" value="AGF93345.1"/>
    <property type="molecule type" value="Genomic_DNA"/>
</dbReference>
<name>M1PQA8_9ZZZZ</name>
<evidence type="ECO:0008006" key="6">
    <source>
        <dbReference type="Google" id="ProtNLM"/>
    </source>
</evidence>
<evidence type="ECO:0000256" key="1">
    <source>
        <dbReference type="ARBA" id="ARBA00005290"/>
    </source>
</evidence>
<gene>
    <name evidence="5" type="ORF">FLSS-23_0010</name>
</gene>
<dbReference type="Pfam" id="PF03029">
    <property type="entry name" value="ATP_bind_1"/>
    <property type="match status" value="1"/>
</dbReference>
<comment type="similarity">
    <text evidence="1">Belongs to the GPN-loop GTPase family.</text>
</comment>
<organism evidence="5">
    <name type="scientific">uncultured organism</name>
    <dbReference type="NCBI Taxonomy" id="155900"/>
    <lineage>
        <taxon>unclassified sequences</taxon>
        <taxon>environmental samples</taxon>
    </lineage>
</organism>
<proteinExistence type="inferred from homology"/>
<dbReference type="PANTHER" id="PTHR21231">
    <property type="entry name" value="XPA-BINDING PROTEIN 1-RELATED"/>
    <property type="match status" value="1"/>
</dbReference>
<dbReference type="Gene3D" id="3.40.50.300">
    <property type="entry name" value="P-loop containing nucleotide triphosphate hydrolases"/>
    <property type="match status" value="1"/>
</dbReference>
<keyword evidence="4" id="KW-0342">GTP-binding</keyword>
<dbReference type="AlphaFoldDB" id="M1PQA8"/>
<evidence type="ECO:0000256" key="4">
    <source>
        <dbReference type="ARBA" id="ARBA00023134"/>
    </source>
</evidence>
<evidence type="ECO:0000313" key="5">
    <source>
        <dbReference type="EMBL" id="AGF93345.1"/>
    </source>
</evidence>